<evidence type="ECO:0000313" key="4">
    <source>
        <dbReference type="EMBL" id="KAF3231846.1"/>
    </source>
</evidence>
<dbReference type="EMBL" id="JAABOE010000001">
    <property type="protein sequence ID" value="KAF3192462.1"/>
    <property type="molecule type" value="Genomic_DNA"/>
</dbReference>
<evidence type="ECO:0000313" key="7">
    <source>
        <dbReference type="Proteomes" id="UP000483672"/>
    </source>
</evidence>
<gene>
    <name evidence="3" type="ORF">TWF106_003910</name>
    <name evidence="4" type="ORF">TWF191_003825</name>
    <name evidence="2" type="ORF">TWF679_002343</name>
    <name evidence="1" type="ORF">TWF788_000076</name>
</gene>
<evidence type="ECO:0000313" key="6">
    <source>
        <dbReference type="Proteomes" id="UP000479691"/>
    </source>
</evidence>
<name>A0A6G1MFE0_ORBOL</name>
<evidence type="ECO:0000313" key="2">
    <source>
        <dbReference type="EMBL" id="KAF3217331.1"/>
    </source>
</evidence>
<accession>A0A6G1MFE0</accession>
<protein>
    <submittedName>
        <fullName evidence="4">Uncharacterized protein</fullName>
    </submittedName>
</protein>
<proteinExistence type="predicted"/>
<dbReference type="EMBL" id="WIWT01000014">
    <property type="protein sequence ID" value="KAF3217331.1"/>
    <property type="molecule type" value="Genomic_DNA"/>
</dbReference>
<dbReference type="Proteomes" id="UP000614610">
    <property type="component" value="Unassembled WGS sequence"/>
</dbReference>
<organism evidence="4 7">
    <name type="scientific">Orbilia oligospora</name>
    <name type="common">Nematode-trapping fungus</name>
    <name type="synonym">Arthrobotrys oligospora</name>
    <dbReference type="NCBI Taxonomy" id="2813651"/>
    <lineage>
        <taxon>Eukaryota</taxon>
        <taxon>Fungi</taxon>
        <taxon>Dikarya</taxon>
        <taxon>Ascomycota</taxon>
        <taxon>Pezizomycotina</taxon>
        <taxon>Orbiliomycetes</taxon>
        <taxon>Orbiliales</taxon>
        <taxon>Orbiliaceae</taxon>
        <taxon>Orbilia</taxon>
    </lineage>
</organism>
<dbReference type="Proteomes" id="UP000479691">
    <property type="component" value="Unassembled WGS sequence"/>
</dbReference>
<evidence type="ECO:0000313" key="5">
    <source>
        <dbReference type="Proteomes" id="UP000472727"/>
    </source>
</evidence>
<dbReference type="EMBL" id="WIWS01000019">
    <property type="protein sequence ID" value="KAF3224445.1"/>
    <property type="molecule type" value="Genomic_DNA"/>
</dbReference>
<evidence type="ECO:0000313" key="1">
    <source>
        <dbReference type="EMBL" id="KAF3192462.1"/>
    </source>
</evidence>
<dbReference type="Proteomes" id="UP000472727">
    <property type="component" value="Unassembled WGS sequence"/>
</dbReference>
<reference evidence="5 6" key="1">
    <citation type="submission" date="2019-06" db="EMBL/GenBank/DDBJ databases">
        <authorList>
            <person name="Palmer J.M."/>
        </authorList>
    </citation>
    <scope>NUCLEOTIDE SEQUENCE [LARGE SCALE GENOMIC DNA]</scope>
    <source>
        <strain evidence="3 5">TWF106</strain>
        <strain evidence="4 7">TWF191</strain>
        <strain evidence="2">TWF679</strain>
        <strain evidence="1 6">TWF788</strain>
    </source>
</reference>
<comment type="caution">
    <text evidence="4">The sequence shown here is derived from an EMBL/GenBank/DDBJ whole genome shotgun (WGS) entry which is preliminary data.</text>
</comment>
<dbReference type="EMBL" id="WIPF01000002">
    <property type="protein sequence ID" value="KAF3231846.1"/>
    <property type="molecule type" value="Genomic_DNA"/>
</dbReference>
<sequence>MKRGSEAELELTTPRYNLKSQLQVAEGMKRQNNTLVGSHDTIKSSNWRVGGHLEEDLYKEADFTLLVKIYSLSPAASQSAILQDTTSLKYYLQRISLASLAQSISVYLPPERY</sequence>
<dbReference type="Proteomes" id="UP000483672">
    <property type="component" value="Unassembled WGS sequence"/>
</dbReference>
<evidence type="ECO:0000313" key="3">
    <source>
        <dbReference type="EMBL" id="KAF3224445.1"/>
    </source>
</evidence>
<dbReference type="AlphaFoldDB" id="A0A6G1MFE0"/>